<dbReference type="InterPro" id="IPR000014">
    <property type="entry name" value="PAS"/>
</dbReference>
<keyword evidence="3" id="KW-1185">Reference proteome</keyword>
<evidence type="ECO:0000313" key="3">
    <source>
        <dbReference type="Proteomes" id="UP000035036"/>
    </source>
</evidence>
<dbReference type="PROSITE" id="PS50112">
    <property type="entry name" value="PAS"/>
    <property type="match status" value="1"/>
</dbReference>
<dbReference type="AlphaFoldDB" id="A0A0B5FT54"/>
<dbReference type="InterPro" id="IPR035965">
    <property type="entry name" value="PAS-like_dom_sf"/>
</dbReference>
<dbReference type="OrthoDB" id="6231at2"/>
<dbReference type="NCBIfam" id="TIGR00229">
    <property type="entry name" value="sensory_box"/>
    <property type="match status" value="1"/>
</dbReference>
<proteinExistence type="predicted"/>
<reference evidence="2 3" key="1">
    <citation type="journal article" date="2015" name="Genome Announc.">
        <title>Genomes of Geoalkalibacter ferrihydriticus Z-0531T and Geoalkalibacter subterraneus Red1T, Two Haloalkaliphilic Metal-Reducing Deltaproteobacteria.</title>
        <authorList>
            <person name="Badalamenti J.P."/>
            <person name="Krajmalnik-Brown R."/>
            <person name="Torres C.I."/>
            <person name="Bond D.R."/>
        </authorList>
    </citation>
    <scope>NUCLEOTIDE SEQUENCE [LARGE SCALE GENOMIC DNA]</scope>
    <source>
        <strain evidence="2 3">Red1</strain>
    </source>
</reference>
<organism evidence="2 3">
    <name type="scientific">Geoalkalibacter subterraneus</name>
    <dbReference type="NCBI Taxonomy" id="483547"/>
    <lineage>
        <taxon>Bacteria</taxon>
        <taxon>Pseudomonadati</taxon>
        <taxon>Thermodesulfobacteriota</taxon>
        <taxon>Desulfuromonadia</taxon>
        <taxon>Desulfuromonadales</taxon>
        <taxon>Geoalkalibacteraceae</taxon>
        <taxon>Geoalkalibacter</taxon>
    </lineage>
</organism>
<gene>
    <name evidence="2" type="ORF">GSUB_13310</name>
</gene>
<evidence type="ECO:0000313" key="2">
    <source>
        <dbReference type="EMBL" id="AJF07340.1"/>
    </source>
</evidence>
<dbReference type="Proteomes" id="UP000035036">
    <property type="component" value="Chromosome"/>
</dbReference>
<name>A0A0B5FT54_9BACT</name>
<dbReference type="Pfam" id="PF13426">
    <property type="entry name" value="PAS_9"/>
    <property type="match status" value="1"/>
</dbReference>
<dbReference type="SMART" id="SM00091">
    <property type="entry name" value="PAS"/>
    <property type="match status" value="1"/>
</dbReference>
<dbReference type="Gene3D" id="3.30.450.20">
    <property type="entry name" value="PAS domain"/>
    <property type="match status" value="1"/>
</dbReference>
<dbReference type="STRING" id="483547.GSUB_13310"/>
<evidence type="ECO:0000259" key="1">
    <source>
        <dbReference type="PROSITE" id="PS50112"/>
    </source>
</evidence>
<dbReference type="SUPFAM" id="SSF55785">
    <property type="entry name" value="PYP-like sensor domain (PAS domain)"/>
    <property type="match status" value="1"/>
</dbReference>
<accession>A0A0B5FT54</accession>
<sequence>MSEQRYRDLYINTPGILHSIDKDLRLVEVSNHWLERMGYQRKEVLGRPFTDFMTANSRRTALEEIIPRFLATGSVRDVPYLCLYEP</sequence>
<dbReference type="KEGG" id="gsb:GSUB_13310"/>
<protein>
    <recommendedName>
        <fullName evidence="1">PAS domain-containing protein</fullName>
    </recommendedName>
</protein>
<dbReference type="HOGENOM" id="CLU_2493491_0_0_7"/>
<feature type="domain" description="PAS" evidence="1">
    <location>
        <begin position="2"/>
        <end position="73"/>
    </location>
</feature>
<dbReference type="RefSeq" id="WP_040201221.1">
    <property type="nucleotide sequence ID" value="NZ_CP010311.1"/>
</dbReference>
<dbReference type="EMBL" id="CP010311">
    <property type="protein sequence ID" value="AJF07340.1"/>
    <property type="molecule type" value="Genomic_DNA"/>
</dbReference>